<dbReference type="EMBL" id="HBHP01034063">
    <property type="protein sequence ID" value="CAD9776954.1"/>
    <property type="molecule type" value="Transcribed_RNA"/>
</dbReference>
<name>A0A7S2U211_9EUKA</name>
<gene>
    <name evidence="1" type="ORF">LSP00402_LOCUS20968</name>
</gene>
<accession>A0A7S2U211</accession>
<sequence>MPVVVVGEFAVALSRRKDKRRRSRNFHKRNTYGKLAKFMTPKAERLPEGLTQDQEFVLRPPKVCKDAHFKVYAGTIDTVTEDLEKNGRNFAYGGAALVTTGLGLLAFDLALKSMAGDGGSSKSSGGGGDVVKSFLDAIARMRGMADDGVCDDVPR</sequence>
<evidence type="ECO:0000313" key="1">
    <source>
        <dbReference type="EMBL" id="CAD9776954.1"/>
    </source>
</evidence>
<dbReference type="AlphaFoldDB" id="A0A7S2U211"/>
<protein>
    <submittedName>
        <fullName evidence="1">Uncharacterized protein</fullName>
    </submittedName>
</protein>
<proteinExistence type="predicted"/>
<reference evidence="1" key="1">
    <citation type="submission" date="2021-01" db="EMBL/GenBank/DDBJ databases">
        <authorList>
            <person name="Corre E."/>
            <person name="Pelletier E."/>
            <person name="Niang G."/>
            <person name="Scheremetjew M."/>
            <person name="Finn R."/>
            <person name="Kale V."/>
            <person name="Holt S."/>
            <person name="Cochrane G."/>
            <person name="Meng A."/>
            <person name="Brown T."/>
            <person name="Cohen L."/>
        </authorList>
    </citation>
    <scope>NUCLEOTIDE SEQUENCE</scope>
    <source>
        <strain evidence="1">CCMP622</strain>
    </source>
</reference>
<organism evidence="1">
    <name type="scientific">Lotharella oceanica</name>
    <dbReference type="NCBI Taxonomy" id="641309"/>
    <lineage>
        <taxon>Eukaryota</taxon>
        <taxon>Sar</taxon>
        <taxon>Rhizaria</taxon>
        <taxon>Cercozoa</taxon>
        <taxon>Chlorarachniophyceae</taxon>
        <taxon>Lotharella</taxon>
    </lineage>
</organism>